<feature type="transmembrane region" description="Helical" evidence="7">
    <location>
        <begin position="442"/>
        <end position="465"/>
    </location>
</feature>
<feature type="transmembrane region" description="Helical" evidence="7">
    <location>
        <begin position="381"/>
        <end position="399"/>
    </location>
</feature>
<accession>A0ABU3T4U1</accession>
<reference evidence="8 9" key="1">
    <citation type="submission" date="2023-09" db="EMBL/GenBank/DDBJ databases">
        <title>Microbacterium fusihabitans sp. nov., Microbacterium phycihabitans sp. nov., and Microbacterium cervinum sp. nov., isolated from dried seaweeds of beach.</title>
        <authorList>
            <person name="Lee S.D."/>
        </authorList>
    </citation>
    <scope>NUCLEOTIDE SEQUENCE [LARGE SCALE GENOMIC DNA]</scope>
    <source>
        <strain evidence="8 9">KSW4-17</strain>
    </source>
</reference>
<evidence type="ECO:0000256" key="7">
    <source>
        <dbReference type="SAM" id="Phobius"/>
    </source>
</evidence>
<name>A0ABU3T4U1_9MICO</name>
<feature type="transmembrane region" description="Helical" evidence="7">
    <location>
        <begin position="173"/>
        <end position="191"/>
    </location>
</feature>
<evidence type="ECO:0000313" key="8">
    <source>
        <dbReference type="EMBL" id="MDU0366393.1"/>
    </source>
</evidence>
<organism evidence="8 9">
    <name type="scientific">Microbacterium galbum</name>
    <dbReference type="NCBI Taxonomy" id="3075994"/>
    <lineage>
        <taxon>Bacteria</taxon>
        <taxon>Bacillati</taxon>
        <taxon>Actinomycetota</taxon>
        <taxon>Actinomycetes</taxon>
        <taxon>Micrococcales</taxon>
        <taxon>Microbacteriaceae</taxon>
        <taxon>Microbacterium</taxon>
    </lineage>
</organism>
<evidence type="ECO:0000256" key="3">
    <source>
        <dbReference type="ARBA" id="ARBA00022475"/>
    </source>
</evidence>
<evidence type="ECO:0000256" key="1">
    <source>
        <dbReference type="ARBA" id="ARBA00004651"/>
    </source>
</evidence>
<dbReference type="PANTHER" id="PTHR30250:SF10">
    <property type="entry name" value="LIPOPOLYSACCHARIDE BIOSYNTHESIS PROTEIN WZXC"/>
    <property type="match status" value="1"/>
</dbReference>
<feature type="transmembrane region" description="Helical" evidence="7">
    <location>
        <begin position="82"/>
        <end position="106"/>
    </location>
</feature>
<evidence type="ECO:0000256" key="5">
    <source>
        <dbReference type="ARBA" id="ARBA00022989"/>
    </source>
</evidence>
<feature type="transmembrane region" description="Helical" evidence="7">
    <location>
        <begin position="142"/>
        <end position="167"/>
    </location>
</feature>
<evidence type="ECO:0000256" key="4">
    <source>
        <dbReference type="ARBA" id="ARBA00022692"/>
    </source>
</evidence>
<proteinExistence type="inferred from homology"/>
<keyword evidence="9" id="KW-1185">Reference proteome</keyword>
<comment type="similarity">
    <text evidence="2">Belongs to the polysaccharide synthase family.</text>
</comment>
<feature type="transmembrane region" description="Helical" evidence="7">
    <location>
        <begin position="112"/>
        <end position="130"/>
    </location>
</feature>
<feature type="transmembrane region" description="Helical" evidence="7">
    <location>
        <begin position="411"/>
        <end position="436"/>
    </location>
</feature>
<comment type="caution">
    <text evidence="8">The sequence shown here is derived from an EMBL/GenBank/DDBJ whole genome shotgun (WGS) entry which is preliminary data.</text>
</comment>
<keyword evidence="3" id="KW-1003">Cell membrane</keyword>
<dbReference type="EMBL" id="JAWDIS010000001">
    <property type="protein sequence ID" value="MDU0366393.1"/>
    <property type="molecule type" value="Genomic_DNA"/>
</dbReference>
<feature type="transmembrane region" description="Helical" evidence="7">
    <location>
        <begin position="321"/>
        <end position="345"/>
    </location>
</feature>
<evidence type="ECO:0000256" key="2">
    <source>
        <dbReference type="ARBA" id="ARBA00007430"/>
    </source>
</evidence>
<protein>
    <submittedName>
        <fullName evidence="8">Lipopolysaccharide biosynthesis protein</fullName>
    </submittedName>
</protein>
<keyword evidence="6 7" id="KW-0472">Membrane</keyword>
<gene>
    <name evidence="8" type="ORF">RWH45_04135</name>
</gene>
<dbReference type="PANTHER" id="PTHR30250">
    <property type="entry name" value="PST FAMILY PREDICTED COLANIC ACID TRANSPORTER"/>
    <property type="match status" value="1"/>
</dbReference>
<feature type="transmembrane region" description="Helical" evidence="7">
    <location>
        <begin position="357"/>
        <end position="375"/>
    </location>
</feature>
<feature type="transmembrane region" description="Helical" evidence="7">
    <location>
        <begin position="289"/>
        <end position="315"/>
    </location>
</feature>
<dbReference type="RefSeq" id="WP_315993626.1">
    <property type="nucleotide sequence ID" value="NZ_JAWDIS010000001.1"/>
</dbReference>
<evidence type="ECO:0000313" key="9">
    <source>
        <dbReference type="Proteomes" id="UP001263371"/>
    </source>
</evidence>
<keyword evidence="4 7" id="KW-0812">Transmembrane</keyword>
<dbReference type="Proteomes" id="UP001263371">
    <property type="component" value="Unassembled WGS sequence"/>
</dbReference>
<feature type="transmembrane region" description="Helical" evidence="7">
    <location>
        <begin position="12"/>
        <end position="36"/>
    </location>
</feature>
<sequence>MSSLASAAARGGGITIVAQVVKVALMLSSTVVLARLLDPTDYGLVAMVVAVVGVGEIFRDFGLSMAALQAKSLSQAQQSNLFWINSAVGLVLGVVFFAVSYPLAAFYGQPQVAMITQALSATFVLGGLSTQFKVHINRDLRFIALAVADLLPYALGIGGAIAIAAIFANFWALVAQQLIVAAGTLLFSFALTKWRPGLPRRVPMDGLISFGASFAGTQIISYLTRNIDSLLIGKVWGSNALGYYDRAYNLVVLPLTQINTPMSRVAVPVLARIAEEGDRFVSYLRRAQLVALYVTSSIFAVLFALGTPLVVAVLGQQWEPAGPILSVLAVSGIFRSLVQVAYWVYMSQGLATAQLRFYLVAQPLLVGVIACGVPFGPLGVAVAVSIGYSLFWITSLAWVRRVTKLKLGVLYTDALSALGLVAIPMAAAAFGVRLLVENWGGAPILVVVLGSLAAMLWAALAFAIFPRIRADAAQLIDFGRRAIGRRPNG</sequence>
<dbReference type="Pfam" id="PF13440">
    <property type="entry name" value="Polysacc_synt_3"/>
    <property type="match status" value="1"/>
</dbReference>
<comment type="subcellular location">
    <subcellularLocation>
        <location evidence="1">Cell membrane</location>
        <topology evidence="1">Multi-pass membrane protein</topology>
    </subcellularLocation>
</comment>
<dbReference type="InterPro" id="IPR050833">
    <property type="entry name" value="Poly_Biosynth_Transport"/>
</dbReference>
<evidence type="ECO:0000256" key="6">
    <source>
        <dbReference type="ARBA" id="ARBA00023136"/>
    </source>
</evidence>
<keyword evidence="5 7" id="KW-1133">Transmembrane helix</keyword>
<dbReference type="CDD" id="cd13127">
    <property type="entry name" value="MATE_tuaB_like"/>
    <property type="match status" value="1"/>
</dbReference>